<organism evidence="1 2">
    <name type="scientific">Hygrophoropsis aurantiaca</name>
    <dbReference type="NCBI Taxonomy" id="72124"/>
    <lineage>
        <taxon>Eukaryota</taxon>
        <taxon>Fungi</taxon>
        <taxon>Dikarya</taxon>
        <taxon>Basidiomycota</taxon>
        <taxon>Agaricomycotina</taxon>
        <taxon>Agaricomycetes</taxon>
        <taxon>Agaricomycetidae</taxon>
        <taxon>Boletales</taxon>
        <taxon>Coniophorineae</taxon>
        <taxon>Hygrophoropsidaceae</taxon>
        <taxon>Hygrophoropsis</taxon>
    </lineage>
</organism>
<sequence>MSSSHASSYSDAPLSVPMHHKFSVMEYLEDDKIGPYKAIRCPTLTTFWNPSITTCFCSQMMLAGFILRKDAYKDDEMLKWLWWTPDRSKDFWADNGSRYVVGQIRTIFVDKFIAIADYLITRVQKSHDARHPGKPLSDYPTYDFVNTLSTSLEILKNYPLPWKFCLFEVADFQPVVLDIYGHQEYVEKAMRVEKPPPELLHTSLGVSTMIITWFRCSFNTESLSSTSAMSIWHCQP</sequence>
<reference evidence="1" key="1">
    <citation type="journal article" date="2021" name="New Phytol.">
        <title>Evolutionary innovations through gain and loss of genes in the ectomycorrhizal Boletales.</title>
        <authorList>
            <person name="Wu G."/>
            <person name="Miyauchi S."/>
            <person name="Morin E."/>
            <person name="Kuo A."/>
            <person name="Drula E."/>
            <person name="Varga T."/>
            <person name="Kohler A."/>
            <person name="Feng B."/>
            <person name="Cao Y."/>
            <person name="Lipzen A."/>
            <person name="Daum C."/>
            <person name="Hundley H."/>
            <person name="Pangilinan J."/>
            <person name="Johnson J."/>
            <person name="Barry K."/>
            <person name="LaButti K."/>
            <person name="Ng V."/>
            <person name="Ahrendt S."/>
            <person name="Min B."/>
            <person name="Choi I.G."/>
            <person name="Park H."/>
            <person name="Plett J.M."/>
            <person name="Magnuson J."/>
            <person name="Spatafora J.W."/>
            <person name="Nagy L.G."/>
            <person name="Henrissat B."/>
            <person name="Grigoriev I.V."/>
            <person name="Yang Z.L."/>
            <person name="Xu J."/>
            <person name="Martin F.M."/>
        </authorList>
    </citation>
    <scope>NUCLEOTIDE SEQUENCE</scope>
    <source>
        <strain evidence="1">ATCC 28755</strain>
    </source>
</reference>
<dbReference type="Proteomes" id="UP000790377">
    <property type="component" value="Unassembled WGS sequence"/>
</dbReference>
<name>A0ACB7ZYR4_9AGAM</name>
<evidence type="ECO:0000313" key="1">
    <source>
        <dbReference type="EMBL" id="KAH7906236.1"/>
    </source>
</evidence>
<evidence type="ECO:0000313" key="2">
    <source>
        <dbReference type="Proteomes" id="UP000790377"/>
    </source>
</evidence>
<keyword evidence="2" id="KW-1185">Reference proteome</keyword>
<dbReference type="EMBL" id="MU268048">
    <property type="protein sequence ID" value="KAH7906236.1"/>
    <property type="molecule type" value="Genomic_DNA"/>
</dbReference>
<protein>
    <submittedName>
        <fullName evidence="1">Uncharacterized protein</fullName>
    </submittedName>
</protein>
<gene>
    <name evidence="1" type="ORF">BJ138DRAFT_1105315</name>
</gene>
<comment type="caution">
    <text evidence="1">The sequence shown here is derived from an EMBL/GenBank/DDBJ whole genome shotgun (WGS) entry which is preliminary data.</text>
</comment>
<proteinExistence type="predicted"/>
<accession>A0ACB7ZYR4</accession>